<name>A0AAV4HYB2_9GAST</name>
<dbReference type="AlphaFoldDB" id="A0AAV4HYB2"/>
<keyword evidence="1" id="KW-0812">Transmembrane</keyword>
<evidence type="ECO:0008006" key="4">
    <source>
        <dbReference type="Google" id="ProtNLM"/>
    </source>
</evidence>
<accession>A0AAV4HYB2</accession>
<organism evidence="2 3">
    <name type="scientific">Elysia marginata</name>
    <dbReference type="NCBI Taxonomy" id="1093978"/>
    <lineage>
        <taxon>Eukaryota</taxon>
        <taxon>Metazoa</taxon>
        <taxon>Spiralia</taxon>
        <taxon>Lophotrochozoa</taxon>
        <taxon>Mollusca</taxon>
        <taxon>Gastropoda</taxon>
        <taxon>Heterobranchia</taxon>
        <taxon>Euthyneura</taxon>
        <taxon>Panpulmonata</taxon>
        <taxon>Sacoglossa</taxon>
        <taxon>Placobranchoidea</taxon>
        <taxon>Plakobranchidae</taxon>
        <taxon>Elysia</taxon>
    </lineage>
</organism>
<keyword evidence="3" id="KW-1185">Reference proteome</keyword>
<evidence type="ECO:0000256" key="1">
    <source>
        <dbReference type="SAM" id="Phobius"/>
    </source>
</evidence>
<gene>
    <name evidence="2" type="ORF">ElyMa_004615400</name>
</gene>
<reference evidence="2 3" key="1">
    <citation type="journal article" date="2021" name="Elife">
        <title>Chloroplast acquisition without the gene transfer in kleptoplastic sea slugs, Plakobranchus ocellatus.</title>
        <authorList>
            <person name="Maeda T."/>
            <person name="Takahashi S."/>
            <person name="Yoshida T."/>
            <person name="Shimamura S."/>
            <person name="Takaki Y."/>
            <person name="Nagai Y."/>
            <person name="Toyoda A."/>
            <person name="Suzuki Y."/>
            <person name="Arimoto A."/>
            <person name="Ishii H."/>
            <person name="Satoh N."/>
            <person name="Nishiyama T."/>
            <person name="Hasebe M."/>
            <person name="Maruyama T."/>
            <person name="Minagawa J."/>
            <person name="Obokata J."/>
            <person name="Shigenobu S."/>
        </authorList>
    </citation>
    <scope>NUCLEOTIDE SEQUENCE [LARGE SCALE GENOMIC DNA]</scope>
</reference>
<protein>
    <recommendedName>
        <fullName evidence="4">VWFC domain-containing protein</fullName>
    </recommendedName>
</protein>
<feature type="transmembrane region" description="Helical" evidence="1">
    <location>
        <begin position="7"/>
        <end position="25"/>
    </location>
</feature>
<evidence type="ECO:0000313" key="2">
    <source>
        <dbReference type="EMBL" id="GFS02760.1"/>
    </source>
</evidence>
<comment type="caution">
    <text evidence="2">The sequence shown here is derived from an EMBL/GenBank/DDBJ whole genome shotgun (WGS) entry which is preliminary data.</text>
</comment>
<evidence type="ECO:0000313" key="3">
    <source>
        <dbReference type="Proteomes" id="UP000762676"/>
    </source>
</evidence>
<proteinExistence type="predicted"/>
<sequence>MCVCTCRYYLLNLPALFLLLCSYAYTRSQRVSALLTLCCLFSPACIAHLVGADNNPCQGKLSLQSPLDTTPTDYCCPGTERPVGRSRLVNDDYVFSCECWTEEEVICIAHLVGADDNPCQGKLSLQSPLDTTPTDYCCPGTERPVGRSRLVNDDYVFSCECWTEEEYCAKYFCF</sequence>
<dbReference type="Proteomes" id="UP000762676">
    <property type="component" value="Unassembled WGS sequence"/>
</dbReference>
<keyword evidence="1" id="KW-1133">Transmembrane helix</keyword>
<keyword evidence="1" id="KW-0472">Membrane</keyword>
<dbReference type="EMBL" id="BMAT01009251">
    <property type="protein sequence ID" value="GFS02760.1"/>
    <property type="molecule type" value="Genomic_DNA"/>
</dbReference>